<proteinExistence type="predicted"/>
<evidence type="ECO:0000313" key="1">
    <source>
        <dbReference type="EMBL" id="MFC3491708.1"/>
    </source>
</evidence>
<keyword evidence="2" id="KW-1185">Reference proteome</keyword>
<dbReference type="RefSeq" id="WP_387970957.1">
    <property type="nucleotide sequence ID" value="NZ_JBHRWO010000004.1"/>
</dbReference>
<organism evidence="1 2">
    <name type="scientific">Glycomyces rhizosphaerae</name>
    <dbReference type="NCBI Taxonomy" id="2054422"/>
    <lineage>
        <taxon>Bacteria</taxon>
        <taxon>Bacillati</taxon>
        <taxon>Actinomycetota</taxon>
        <taxon>Actinomycetes</taxon>
        <taxon>Glycomycetales</taxon>
        <taxon>Glycomycetaceae</taxon>
        <taxon>Glycomyces</taxon>
    </lineage>
</organism>
<sequence length="103" mass="11532">MIWSQMQIAGGRWSSTVSAFLLGDMRYCAKKNVVSLCDSVDILLKQQHSEERLEALIDQLLPEKPPKEDFPFEPQAIAPNDSPSSFAGLGEEATSKNWFRVTC</sequence>
<protein>
    <submittedName>
        <fullName evidence="1">Uncharacterized protein</fullName>
    </submittedName>
</protein>
<gene>
    <name evidence="1" type="ORF">ACFO8M_04300</name>
</gene>
<reference evidence="2" key="1">
    <citation type="journal article" date="2019" name="Int. J. Syst. Evol. Microbiol.">
        <title>The Global Catalogue of Microorganisms (GCM) 10K type strain sequencing project: providing services to taxonomists for standard genome sequencing and annotation.</title>
        <authorList>
            <consortium name="The Broad Institute Genomics Platform"/>
            <consortium name="The Broad Institute Genome Sequencing Center for Infectious Disease"/>
            <person name="Wu L."/>
            <person name="Ma J."/>
        </authorList>
    </citation>
    <scope>NUCLEOTIDE SEQUENCE [LARGE SCALE GENOMIC DNA]</scope>
    <source>
        <strain evidence="2">CGMCC 4.7396</strain>
    </source>
</reference>
<accession>A0ABV7PWP4</accession>
<comment type="caution">
    <text evidence="1">The sequence shown here is derived from an EMBL/GenBank/DDBJ whole genome shotgun (WGS) entry which is preliminary data.</text>
</comment>
<name>A0ABV7PWP4_9ACTN</name>
<evidence type="ECO:0000313" key="2">
    <source>
        <dbReference type="Proteomes" id="UP001595712"/>
    </source>
</evidence>
<dbReference type="EMBL" id="JBHRWO010000004">
    <property type="protein sequence ID" value="MFC3491708.1"/>
    <property type="molecule type" value="Genomic_DNA"/>
</dbReference>
<dbReference type="Proteomes" id="UP001595712">
    <property type="component" value="Unassembled WGS sequence"/>
</dbReference>